<evidence type="ECO:0000313" key="5">
    <source>
        <dbReference type="EMBL" id="AWM37817.1"/>
    </source>
</evidence>
<proteinExistence type="predicted"/>
<accession>A0A2Z3H277</accession>
<evidence type="ECO:0000256" key="1">
    <source>
        <dbReference type="SAM" id="SignalP"/>
    </source>
</evidence>
<name>A0A2Z3H277_9BACT</name>
<organism evidence="5 6">
    <name type="scientific">Gemmata obscuriglobus</name>
    <dbReference type="NCBI Taxonomy" id="114"/>
    <lineage>
        <taxon>Bacteria</taxon>
        <taxon>Pseudomonadati</taxon>
        <taxon>Planctomycetota</taxon>
        <taxon>Planctomycetia</taxon>
        <taxon>Gemmatales</taxon>
        <taxon>Gemmataceae</taxon>
        <taxon>Gemmata</taxon>
    </lineage>
</organism>
<feature type="signal peptide" evidence="1">
    <location>
        <begin position="1"/>
        <end position="19"/>
    </location>
</feature>
<dbReference type="InterPro" id="IPR011444">
    <property type="entry name" value="DUF1549"/>
</dbReference>
<dbReference type="Pfam" id="PF07587">
    <property type="entry name" value="PSD1"/>
    <property type="match status" value="1"/>
</dbReference>
<dbReference type="SUPFAM" id="SSF46626">
    <property type="entry name" value="Cytochrome c"/>
    <property type="match status" value="1"/>
</dbReference>
<dbReference type="GO" id="GO:0009055">
    <property type="term" value="F:electron transfer activity"/>
    <property type="evidence" value="ECO:0007669"/>
    <property type="project" value="InterPro"/>
</dbReference>
<reference evidence="5 6" key="1">
    <citation type="submission" date="2018-01" db="EMBL/GenBank/DDBJ databases">
        <title>G. obscuriglobus.</title>
        <authorList>
            <person name="Franke J."/>
            <person name="Blomberg W."/>
            <person name="Selmecki A."/>
        </authorList>
    </citation>
    <scope>NUCLEOTIDE SEQUENCE [LARGE SCALE GENOMIC DNA]</scope>
    <source>
        <strain evidence="5 6">DSM 5831</strain>
    </source>
</reference>
<dbReference type="AlphaFoldDB" id="A0A2Z3H277"/>
<dbReference type="InterPro" id="IPR036909">
    <property type="entry name" value="Cyt_c-like_dom_sf"/>
</dbReference>
<evidence type="ECO:0000259" key="3">
    <source>
        <dbReference type="Pfam" id="PF07587"/>
    </source>
</evidence>
<keyword evidence="6" id="KW-1185">Reference proteome</keyword>
<dbReference type="Pfam" id="PF07635">
    <property type="entry name" value="PSCyt1"/>
    <property type="match status" value="1"/>
</dbReference>
<dbReference type="EMBL" id="CP025958">
    <property type="protein sequence ID" value="AWM37817.1"/>
    <property type="molecule type" value="Genomic_DNA"/>
</dbReference>
<evidence type="ECO:0000313" key="6">
    <source>
        <dbReference type="Proteomes" id="UP000245802"/>
    </source>
</evidence>
<dbReference type="InterPro" id="IPR022655">
    <property type="entry name" value="DUF1553"/>
</dbReference>
<feature type="domain" description="DUF1553" evidence="3">
    <location>
        <begin position="632"/>
        <end position="870"/>
    </location>
</feature>
<protein>
    <submittedName>
        <fullName evidence="5">DUF1553 domain-containing protein</fullName>
    </submittedName>
</protein>
<evidence type="ECO:0000259" key="4">
    <source>
        <dbReference type="Pfam" id="PF07635"/>
    </source>
</evidence>
<dbReference type="KEGG" id="gog:C1280_12950"/>
<dbReference type="PANTHER" id="PTHR35889:SF3">
    <property type="entry name" value="F-BOX DOMAIN-CONTAINING PROTEIN"/>
    <property type="match status" value="1"/>
</dbReference>
<sequence>MRWFLALCAASCVVVSARAADPAKPTAAQLEYFEAKVRPVLADHCYSCHGPKKQSAGLRLDTSTGIKAGADDGPVVVPGDPAKSRLIKSVKRENELAMPPKSPLPAEGVAVLVEWVKSGAALPAETAQGPAVDPKKHWAFQPVRAPQVPAAPNPKGESRNEIDAFVGAKLAEKGLALAPRADKRALVRRAYFDLTGLPPTAEEVEAFAKDAAPDAWARLVDKLLASPRYGERWGRYWLDVARYADSKGYDLTRERAFPFSYTYRDYVVRSFNEDKPYDRFVTEQLAADLLPLGADKRPLAALGFLTLGRRFLNNQQDIIDDRIDVVTRGFMGLTVTCARCHDHKYDPIPAKDYYSLYGVFASTNEPAELPLIGDMPRTPEVIAFEKEVETREAAIVAERDKRHAATVAKLREPAAVAEYLLAVLDTRDARGEEVQNLLRQRDLTRLVYDRWREFVAAEVKAKSAVFAPLQALAAVPEKDFEAKALAALPQSTNPLVAKALTDAKPKTLKAAVDVFAKALCAAPPAGTPSKEQAEVAKALAKGGPTDIALADAEKIQNRADRDAIAAIRKKVDTFKAASPHAPPRAHVLADNAQPTQPVVFLRGNPGNRGPQVPRQAPEIVTPNRKPFTQGSGRLELARAITSPENPLTARVMVNRVWLGHFGHGLLRTPSDFGVRSDPPSHPELLDYLASTFVREGWSVKRLHRAIMLSATYQQSSAVTPEMYKLDPENRLLAHQYRRRLDFEALRDSLLSASGRLDLTEGGKPVDLFKAPFSARRTVYGLIDRTSLPGTFKVFDVANPDTHSPQRFQTTVPQQALFLMNSPFVQEQAKSLAARKEVAAAKTAAAKVTALYRLALSRNPTADELALATRFVAGDDPKSAFGAWPQLAQVLLLSNEFAFVD</sequence>
<dbReference type="OrthoDB" id="127107at2"/>
<dbReference type="RefSeq" id="WP_010039842.1">
    <property type="nucleotide sequence ID" value="NZ_CP025958.1"/>
</dbReference>
<gene>
    <name evidence="5" type="ORF">C1280_12950</name>
</gene>
<dbReference type="PANTHER" id="PTHR35889">
    <property type="entry name" value="CYCLOINULO-OLIGOSACCHARIDE FRUCTANOTRANSFERASE-RELATED"/>
    <property type="match status" value="1"/>
</dbReference>
<feature type="domain" description="Cytochrome C Planctomycete-type" evidence="4">
    <location>
        <begin position="45"/>
        <end position="101"/>
    </location>
</feature>
<dbReference type="Proteomes" id="UP000245802">
    <property type="component" value="Chromosome"/>
</dbReference>
<feature type="chain" id="PRO_5016281211" evidence="1">
    <location>
        <begin position="20"/>
        <end position="900"/>
    </location>
</feature>
<dbReference type="InterPro" id="IPR011429">
    <property type="entry name" value="Cyt_c_Planctomycete-type"/>
</dbReference>
<dbReference type="Pfam" id="PF07583">
    <property type="entry name" value="PSCyt2"/>
    <property type="match status" value="1"/>
</dbReference>
<feature type="domain" description="DUF1549" evidence="2">
    <location>
        <begin position="161"/>
        <end position="364"/>
    </location>
</feature>
<keyword evidence="1" id="KW-0732">Signal</keyword>
<evidence type="ECO:0000259" key="2">
    <source>
        <dbReference type="Pfam" id="PF07583"/>
    </source>
</evidence>
<dbReference type="GO" id="GO:0020037">
    <property type="term" value="F:heme binding"/>
    <property type="evidence" value="ECO:0007669"/>
    <property type="project" value="InterPro"/>
</dbReference>